<dbReference type="CDD" id="cd01051">
    <property type="entry name" value="Mn_catalase"/>
    <property type="match status" value="1"/>
</dbReference>
<dbReference type="Gene3D" id="1.20.1260.10">
    <property type="match status" value="1"/>
</dbReference>
<dbReference type="Proteomes" id="UP001597318">
    <property type="component" value="Unassembled WGS sequence"/>
</dbReference>
<dbReference type="EMBL" id="JBHUIK010000002">
    <property type="protein sequence ID" value="MFD2214605.1"/>
    <property type="molecule type" value="Genomic_DNA"/>
</dbReference>
<dbReference type="RefSeq" id="WP_247343367.1">
    <property type="nucleotide sequence ID" value="NZ_CP095550.1"/>
</dbReference>
<dbReference type="InterPro" id="IPR027407">
    <property type="entry name" value="Mn_catalase_C"/>
</dbReference>
<evidence type="ECO:0000256" key="2">
    <source>
        <dbReference type="SAM" id="MobiDB-lite"/>
    </source>
</evidence>
<dbReference type="InterPro" id="IPR009078">
    <property type="entry name" value="Ferritin-like_SF"/>
</dbReference>
<evidence type="ECO:0000256" key="1">
    <source>
        <dbReference type="ARBA" id="ARBA00007644"/>
    </source>
</evidence>
<comment type="similarity">
    <text evidence="1">Belongs to the manganese catalase family.</text>
</comment>
<protein>
    <submittedName>
        <fullName evidence="3">Manganese catalase family protein</fullName>
    </submittedName>
</protein>
<dbReference type="Gene3D" id="3.30.1530.10">
    <property type="entry name" value="manganese catalase, domain 2, chain A"/>
    <property type="match status" value="1"/>
</dbReference>
<keyword evidence="4" id="KW-1185">Reference proteome</keyword>
<organism evidence="3 4">
    <name type="scientific">Metabacillus endolithicus</name>
    <dbReference type="NCBI Taxonomy" id="1535204"/>
    <lineage>
        <taxon>Bacteria</taxon>
        <taxon>Bacillati</taxon>
        <taxon>Bacillota</taxon>
        <taxon>Bacilli</taxon>
        <taxon>Bacillales</taxon>
        <taxon>Bacillaceae</taxon>
        <taxon>Metabacillus</taxon>
    </lineage>
</organism>
<feature type="region of interest" description="Disordered" evidence="2">
    <location>
        <begin position="251"/>
        <end position="307"/>
    </location>
</feature>
<feature type="compositionally biased region" description="Polar residues" evidence="2">
    <location>
        <begin position="285"/>
        <end position="307"/>
    </location>
</feature>
<proteinExistence type="inferred from homology"/>
<sequence length="307" mass="34404">MFYHVKELQYNAKPSQPDPVYAKKLQEILGGQYGEMSVMMQYLFQGWNCRAEGKYRDMILDIATEEIAHVEMIATMIAQLLDGAPVQDQEQGAKDPAVEAVLGGMNPQHAIVNGLGAQPNDSVGFPWTARYTIASGNLLADFRANLNAESQGRLQVCRLYEMTTDPGVRDMLSFLIARDTMHQNQWMAAIEEIEQTQGAIVPSNFNQEYEKQEVSYSFMNFSEGEDSSTGNWAHGPTLDGQANFEYIQHPEPMGQKPQLQPGPAYMHGTNPKDMRIQQGMGKLEPTQSANNNNNIFSKSQQPKKQNF</sequence>
<accession>A0ABW5C108</accession>
<evidence type="ECO:0000313" key="4">
    <source>
        <dbReference type="Proteomes" id="UP001597318"/>
    </source>
</evidence>
<name>A0ABW5C108_9BACI</name>
<comment type="caution">
    <text evidence="3">The sequence shown here is derived from an EMBL/GenBank/DDBJ whole genome shotgun (WGS) entry which is preliminary data.</text>
</comment>
<reference evidence="4" key="1">
    <citation type="journal article" date="2019" name="Int. J. Syst. Evol. Microbiol.">
        <title>The Global Catalogue of Microorganisms (GCM) 10K type strain sequencing project: providing services to taxonomists for standard genome sequencing and annotation.</title>
        <authorList>
            <consortium name="The Broad Institute Genomics Platform"/>
            <consortium name="The Broad Institute Genome Sequencing Center for Infectious Disease"/>
            <person name="Wu L."/>
            <person name="Ma J."/>
        </authorList>
    </citation>
    <scope>NUCLEOTIDE SEQUENCE [LARGE SCALE GENOMIC DNA]</scope>
    <source>
        <strain evidence="4">CGMCC 1.15474</strain>
    </source>
</reference>
<gene>
    <name evidence="3" type="ORF">ACFSKK_13010</name>
</gene>
<dbReference type="InterPro" id="IPR007760">
    <property type="entry name" value="Mn_catalase"/>
</dbReference>
<dbReference type="InterPro" id="IPR039377">
    <property type="entry name" value="Mn_catalase_dom"/>
</dbReference>
<evidence type="ECO:0000313" key="3">
    <source>
        <dbReference type="EMBL" id="MFD2214605.1"/>
    </source>
</evidence>
<dbReference type="InterPro" id="IPR012347">
    <property type="entry name" value="Ferritin-like"/>
</dbReference>
<dbReference type="SUPFAM" id="SSF47240">
    <property type="entry name" value="Ferritin-like"/>
    <property type="match status" value="1"/>
</dbReference>
<dbReference type="Pfam" id="PF05067">
    <property type="entry name" value="Mn_catalase"/>
    <property type="match status" value="1"/>
</dbReference>